<comment type="caution">
    <text evidence="9">The sequence shown here is derived from an EMBL/GenBank/DDBJ whole genome shotgun (WGS) entry which is preliminary data.</text>
</comment>
<protein>
    <recommendedName>
        <fullName evidence="7">Ubiquitin carboxyl-terminal hydrolase</fullName>
        <ecNumber evidence="7">3.4.19.12</ecNumber>
    </recommendedName>
</protein>
<dbReference type="Proteomes" id="UP000494206">
    <property type="component" value="Unassembled WGS sequence"/>
</dbReference>
<feature type="site" description="Transition state stabilizer" evidence="6">
    <location>
        <position position="78"/>
    </location>
</feature>
<keyword evidence="4 6" id="KW-0378">Hydrolase</keyword>
<dbReference type="PANTHER" id="PTHR10589:SF48">
    <property type="entry name" value="UBIQUITIN CARBOXYL-TERMINAL HYDROLASE"/>
    <property type="match status" value="1"/>
</dbReference>
<proteinExistence type="inferred from homology"/>
<evidence type="ECO:0000256" key="6">
    <source>
        <dbReference type="PROSITE-ProRule" id="PRU01393"/>
    </source>
</evidence>
<evidence type="ECO:0000256" key="3">
    <source>
        <dbReference type="ARBA" id="ARBA00022786"/>
    </source>
</evidence>
<dbReference type="Pfam" id="PF01088">
    <property type="entry name" value="Peptidase_C12"/>
    <property type="match status" value="1"/>
</dbReference>
<dbReference type="GO" id="GO:0006511">
    <property type="term" value="P:ubiquitin-dependent protein catabolic process"/>
    <property type="evidence" value="ECO:0007669"/>
    <property type="project" value="UniProtKB-UniRule"/>
</dbReference>
<keyword evidence="10" id="KW-1185">Reference proteome</keyword>
<dbReference type="GO" id="GO:0016579">
    <property type="term" value="P:protein deubiquitination"/>
    <property type="evidence" value="ECO:0007669"/>
    <property type="project" value="TreeGrafter"/>
</dbReference>
<dbReference type="AlphaFoldDB" id="A0A8S1E9K6"/>
<dbReference type="PANTHER" id="PTHR10589">
    <property type="entry name" value="UBIQUITIN CARBOXYL-TERMINAL HYDROLASE"/>
    <property type="match status" value="1"/>
</dbReference>
<dbReference type="SUPFAM" id="SSF54001">
    <property type="entry name" value="Cysteine proteinases"/>
    <property type="match status" value="1"/>
</dbReference>
<keyword evidence="5 6" id="KW-0788">Thiol protease</keyword>
<feature type="domain" description="UCH catalytic" evidence="8">
    <location>
        <begin position="3"/>
        <end position="213"/>
    </location>
</feature>
<gene>
    <name evidence="9" type="ORF">CBOVIS_LOCUS1770</name>
</gene>
<dbReference type="InterPro" id="IPR038765">
    <property type="entry name" value="Papain-like_cys_pep_sf"/>
</dbReference>
<evidence type="ECO:0000256" key="7">
    <source>
        <dbReference type="RuleBase" id="RU361215"/>
    </source>
</evidence>
<feature type="site" description="Important for enzyme activity" evidence="6">
    <location>
        <position position="169"/>
    </location>
</feature>
<dbReference type="InterPro" id="IPR001578">
    <property type="entry name" value="Peptidase_C12_UCH"/>
</dbReference>
<dbReference type="CDD" id="cd09616">
    <property type="entry name" value="Peptidase_C12_UCH_L1_L3"/>
    <property type="match status" value="1"/>
</dbReference>
<evidence type="ECO:0000256" key="5">
    <source>
        <dbReference type="ARBA" id="ARBA00022807"/>
    </source>
</evidence>
<dbReference type="EC" id="3.4.19.12" evidence="7"/>
<dbReference type="Gene3D" id="3.40.532.10">
    <property type="entry name" value="Peptidase C12, ubiquitin carboxyl-terminal hydrolase"/>
    <property type="match status" value="1"/>
</dbReference>
<dbReference type="InterPro" id="IPR036959">
    <property type="entry name" value="Peptidase_C12_UCH_sf"/>
</dbReference>
<evidence type="ECO:0000256" key="1">
    <source>
        <dbReference type="ARBA" id="ARBA00000707"/>
    </source>
</evidence>
<feature type="active site" description="Proton donor" evidence="6">
    <location>
        <position position="154"/>
    </location>
</feature>
<reference evidence="9 10" key="1">
    <citation type="submission" date="2020-04" db="EMBL/GenBank/DDBJ databases">
        <authorList>
            <person name="Laetsch R D."/>
            <person name="Stevens L."/>
            <person name="Kumar S."/>
            <person name="Blaxter L. M."/>
        </authorList>
    </citation>
    <scope>NUCLEOTIDE SEQUENCE [LARGE SCALE GENOMIC DNA]</scope>
</reference>
<feature type="active site" description="Nucleophile" evidence="6">
    <location>
        <position position="84"/>
    </location>
</feature>
<keyword evidence="2 6" id="KW-0645">Protease</keyword>
<dbReference type="GO" id="GO:0004843">
    <property type="term" value="F:cysteine-type deubiquitinase activity"/>
    <property type="evidence" value="ECO:0007669"/>
    <property type="project" value="UniProtKB-UniRule"/>
</dbReference>
<evidence type="ECO:0000313" key="9">
    <source>
        <dbReference type="EMBL" id="CAB3398500.1"/>
    </source>
</evidence>
<dbReference type="PRINTS" id="PR00707">
    <property type="entry name" value="UBCTHYDRLASE"/>
</dbReference>
<comment type="catalytic activity">
    <reaction evidence="1 6 7">
        <text>Thiol-dependent hydrolysis of ester, thioester, amide, peptide and isopeptide bonds formed by the C-terminal Gly of ubiquitin (a 76-residue protein attached to proteins as an intracellular targeting signal).</text>
        <dbReference type="EC" id="3.4.19.12"/>
    </reaction>
</comment>
<comment type="similarity">
    <text evidence="6 7">Belongs to the peptidase C12 family.</text>
</comment>
<dbReference type="PROSITE" id="PS52048">
    <property type="entry name" value="UCH_DOMAIN"/>
    <property type="match status" value="1"/>
</dbReference>
<evidence type="ECO:0000256" key="4">
    <source>
        <dbReference type="ARBA" id="ARBA00022801"/>
    </source>
</evidence>
<sequence>MASWTPLESDPLVFNDMMAKIGVTGAKCVDVLYFDDESIEKPQLAVVLCFPQYEKVWEITKPNYEAAAPADSVFFMRQNIRNACGTFALFHSLANLEDRINIGNGPFAQWLSKAKAVGSAERSDILEKDAELAKIHEQVAARGATAAPATVKHHFIAFVNKNGKLLEIDSRFDFAREIGPTSDETLVKDVGAAVKHLFDKLNDIQFSALALVKN</sequence>
<dbReference type="OrthoDB" id="427186at2759"/>
<keyword evidence="3 6" id="KW-0833">Ubl conjugation pathway</keyword>
<dbReference type="GO" id="GO:0005737">
    <property type="term" value="C:cytoplasm"/>
    <property type="evidence" value="ECO:0007669"/>
    <property type="project" value="TreeGrafter"/>
</dbReference>
<evidence type="ECO:0000256" key="2">
    <source>
        <dbReference type="ARBA" id="ARBA00022670"/>
    </source>
</evidence>
<evidence type="ECO:0000259" key="8">
    <source>
        <dbReference type="PROSITE" id="PS52048"/>
    </source>
</evidence>
<name>A0A8S1E9K6_9PELO</name>
<dbReference type="EMBL" id="CADEPM010000001">
    <property type="protein sequence ID" value="CAB3398500.1"/>
    <property type="molecule type" value="Genomic_DNA"/>
</dbReference>
<evidence type="ECO:0000313" key="10">
    <source>
        <dbReference type="Proteomes" id="UP000494206"/>
    </source>
</evidence>
<accession>A0A8S1E9K6</accession>
<organism evidence="9 10">
    <name type="scientific">Caenorhabditis bovis</name>
    <dbReference type="NCBI Taxonomy" id="2654633"/>
    <lineage>
        <taxon>Eukaryota</taxon>
        <taxon>Metazoa</taxon>
        <taxon>Ecdysozoa</taxon>
        <taxon>Nematoda</taxon>
        <taxon>Chromadorea</taxon>
        <taxon>Rhabditida</taxon>
        <taxon>Rhabditina</taxon>
        <taxon>Rhabditomorpha</taxon>
        <taxon>Rhabditoidea</taxon>
        <taxon>Rhabditidae</taxon>
        <taxon>Peloderinae</taxon>
        <taxon>Caenorhabditis</taxon>
    </lineage>
</organism>